<name>V7CMC1_PHAVU</name>
<organism evidence="1 2">
    <name type="scientific">Phaseolus vulgaris</name>
    <name type="common">Kidney bean</name>
    <name type="synonym">French bean</name>
    <dbReference type="NCBI Taxonomy" id="3885"/>
    <lineage>
        <taxon>Eukaryota</taxon>
        <taxon>Viridiplantae</taxon>
        <taxon>Streptophyta</taxon>
        <taxon>Embryophyta</taxon>
        <taxon>Tracheophyta</taxon>
        <taxon>Spermatophyta</taxon>
        <taxon>Magnoliopsida</taxon>
        <taxon>eudicotyledons</taxon>
        <taxon>Gunneridae</taxon>
        <taxon>Pentapetalae</taxon>
        <taxon>rosids</taxon>
        <taxon>fabids</taxon>
        <taxon>Fabales</taxon>
        <taxon>Fabaceae</taxon>
        <taxon>Papilionoideae</taxon>
        <taxon>50 kb inversion clade</taxon>
        <taxon>NPAAA clade</taxon>
        <taxon>indigoferoid/millettioid clade</taxon>
        <taxon>Phaseoleae</taxon>
        <taxon>Phaseolus</taxon>
    </lineage>
</organism>
<dbReference type="EMBL" id="CM002289">
    <property type="protein sequence ID" value="ESW31342.1"/>
    <property type="molecule type" value="Genomic_DNA"/>
</dbReference>
<sequence>KAKSKVEENTGKKVWRAKATNYSYAQAIANGDRAQPVKKARLDVIQFTTEETLKGWLKQCYIGRLSDLSKVGDLNESFILGGYNFIKIKYLSDFRMLLLVDDEMKVKEVVEENKEWDLPLKLWNADCFGKIAALLGNLVEVDKATLELEELEYARFRIRVPVGCEAKMSSYFKINGILYQVSLVEECTIPEHHLCQGHWMGTMLNTSPILNPKRLSSLGIVGLWMLKI</sequence>
<reference evidence="2" key="1">
    <citation type="journal article" date="2014" name="Nat. Genet.">
        <title>A reference genome for common bean and genome-wide analysis of dual domestications.</title>
        <authorList>
            <person name="Schmutz J."/>
            <person name="McClean P.E."/>
            <person name="Mamidi S."/>
            <person name="Wu G.A."/>
            <person name="Cannon S.B."/>
            <person name="Grimwood J."/>
            <person name="Jenkins J."/>
            <person name="Shu S."/>
            <person name="Song Q."/>
            <person name="Chavarro C."/>
            <person name="Torres-Torres M."/>
            <person name="Geffroy V."/>
            <person name="Moghaddam S.M."/>
            <person name="Gao D."/>
            <person name="Abernathy B."/>
            <person name="Barry K."/>
            <person name="Blair M."/>
            <person name="Brick M.A."/>
            <person name="Chovatia M."/>
            <person name="Gepts P."/>
            <person name="Goodstein D.M."/>
            <person name="Gonzales M."/>
            <person name="Hellsten U."/>
            <person name="Hyten D.L."/>
            <person name="Jia G."/>
            <person name="Kelly J.D."/>
            <person name="Kudrna D."/>
            <person name="Lee R."/>
            <person name="Richard M.M."/>
            <person name="Miklas P.N."/>
            <person name="Osorno J.M."/>
            <person name="Rodrigues J."/>
            <person name="Thareau V."/>
            <person name="Urrea C.A."/>
            <person name="Wang M."/>
            <person name="Yu Y."/>
            <person name="Zhang M."/>
            <person name="Wing R.A."/>
            <person name="Cregan P.B."/>
            <person name="Rokhsar D.S."/>
            <person name="Jackson S.A."/>
        </authorList>
    </citation>
    <scope>NUCLEOTIDE SEQUENCE [LARGE SCALE GENOMIC DNA]</scope>
    <source>
        <strain evidence="2">cv. G19833</strain>
    </source>
</reference>
<evidence type="ECO:0000313" key="1">
    <source>
        <dbReference type="EMBL" id="ESW31342.1"/>
    </source>
</evidence>
<accession>V7CMC1</accession>
<feature type="non-terminal residue" evidence="1">
    <location>
        <position position="1"/>
    </location>
</feature>
<dbReference type="SMR" id="V7CMC1"/>
<dbReference type="Gramene" id="ESW31342">
    <property type="protein sequence ID" value="ESW31342"/>
    <property type="gene ID" value="PHAVU_002G230500g"/>
</dbReference>
<proteinExistence type="predicted"/>
<dbReference type="AlphaFoldDB" id="V7CMC1"/>
<gene>
    <name evidence="1" type="ORF">PHAVU_002G230500g</name>
</gene>
<keyword evidence="2" id="KW-1185">Reference proteome</keyword>
<protein>
    <submittedName>
        <fullName evidence="1">Uncharacterized protein</fullName>
    </submittedName>
</protein>
<evidence type="ECO:0000313" key="2">
    <source>
        <dbReference type="Proteomes" id="UP000000226"/>
    </source>
</evidence>
<dbReference type="Proteomes" id="UP000000226">
    <property type="component" value="Chromosome 2"/>
</dbReference>